<evidence type="ECO:0000259" key="1">
    <source>
        <dbReference type="Pfam" id="PF13472"/>
    </source>
</evidence>
<reference evidence="2" key="1">
    <citation type="journal article" date="2014" name="Int. J. Syst. Evol. Microbiol.">
        <title>Complete genome sequence of Corynebacterium casei LMG S-19264T (=DSM 44701T), isolated from a smear-ripened cheese.</title>
        <authorList>
            <consortium name="US DOE Joint Genome Institute (JGI-PGF)"/>
            <person name="Walter F."/>
            <person name="Albersmeier A."/>
            <person name="Kalinowski J."/>
            <person name="Ruckert C."/>
        </authorList>
    </citation>
    <scope>NUCLEOTIDE SEQUENCE</scope>
    <source>
        <strain evidence="2">CGMCC 1.15178</strain>
    </source>
</reference>
<comment type="caution">
    <text evidence="2">The sequence shown here is derived from an EMBL/GenBank/DDBJ whole genome shotgun (WGS) entry which is preliminary data.</text>
</comment>
<dbReference type="Pfam" id="PF13472">
    <property type="entry name" value="Lipase_GDSL_2"/>
    <property type="match status" value="1"/>
</dbReference>
<dbReference type="EMBL" id="BMHP01000002">
    <property type="protein sequence ID" value="GGD75494.1"/>
    <property type="molecule type" value="Genomic_DNA"/>
</dbReference>
<dbReference type="RefSeq" id="WP_188993338.1">
    <property type="nucleotide sequence ID" value="NZ_BMHP01000002.1"/>
</dbReference>
<protein>
    <submittedName>
        <fullName evidence="2">Lipase</fullName>
    </submittedName>
</protein>
<name>A0A917DWX4_9BACL</name>
<organism evidence="2 3">
    <name type="scientific">Paenibacillus nasutitermitis</name>
    <dbReference type="NCBI Taxonomy" id="1652958"/>
    <lineage>
        <taxon>Bacteria</taxon>
        <taxon>Bacillati</taxon>
        <taxon>Bacillota</taxon>
        <taxon>Bacilli</taxon>
        <taxon>Bacillales</taxon>
        <taxon>Paenibacillaceae</taxon>
        <taxon>Paenibacillus</taxon>
    </lineage>
</organism>
<dbReference type="InterPro" id="IPR013830">
    <property type="entry name" value="SGNH_hydro"/>
</dbReference>
<dbReference type="AlphaFoldDB" id="A0A917DWX4"/>
<dbReference type="PANTHER" id="PTHR30383:SF5">
    <property type="entry name" value="SGNH HYDROLASE-TYPE ESTERASE DOMAIN-CONTAINING PROTEIN"/>
    <property type="match status" value="1"/>
</dbReference>
<evidence type="ECO:0000313" key="3">
    <source>
        <dbReference type="Proteomes" id="UP000612456"/>
    </source>
</evidence>
<dbReference type="Proteomes" id="UP000612456">
    <property type="component" value="Unassembled WGS sequence"/>
</dbReference>
<dbReference type="InterPro" id="IPR036514">
    <property type="entry name" value="SGNH_hydro_sf"/>
</dbReference>
<dbReference type="GO" id="GO:0004622">
    <property type="term" value="F:phosphatidylcholine lysophospholipase activity"/>
    <property type="evidence" value="ECO:0007669"/>
    <property type="project" value="TreeGrafter"/>
</dbReference>
<accession>A0A917DWX4</accession>
<proteinExistence type="predicted"/>
<dbReference type="Gene3D" id="3.40.50.1110">
    <property type="entry name" value="SGNH hydrolase"/>
    <property type="match status" value="1"/>
</dbReference>
<reference evidence="2" key="2">
    <citation type="submission" date="2020-09" db="EMBL/GenBank/DDBJ databases">
        <authorList>
            <person name="Sun Q."/>
            <person name="Zhou Y."/>
        </authorList>
    </citation>
    <scope>NUCLEOTIDE SEQUENCE</scope>
    <source>
        <strain evidence="2">CGMCC 1.15178</strain>
    </source>
</reference>
<evidence type="ECO:0000313" key="2">
    <source>
        <dbReference type="EMBL" id="GGD75494.1"/>
    </source>
</evidence>
<sequence>MSLQLKKRDKLVMIGDSITDCERARPVGEGLFNAIGKGYVGIVDALLTAVYPDMGIRVVNVGSSGNNVRNLKDRWQTDVIDLKPDWLSIMIGINDVWRQFDVPTMTETHVYLEEYEQTLEELVIRTKPSLKGLVLMSPFYIEPNPQDAMRETMDRYGEAVRRIAGKHNAVFVDTQAAFNRVLEHIYPATLAWDRVHPSQAGHTVLARAFLQGIGFDYQNGL</sequence>
<keyword evidence="3" id="KW-1185">Reference proteome</keyword>
<dbReference type="CDD" id="cd01834">
    <property type="entry name" value="SGNH_hydrolase_like_2"/>
    <property type="match status" value="1"/>
</dbReference>
<dbReference type="PANTHER" id="PTHR30383">
    <property type="entry name" value="THIOESTERASE 1/PROTEASE 1/LYSOPHOSPHOLIPASE L1"/>
    <property type="match status" value="1"/>
</dbReference>
<gene>
    <name evidence="2" type="ORF">GCM10010911_36820</name>
</gene>
<dbReference type="InterPro" id="IPR051532">
    <property type="entry name" value="Ester_Hydrolysis_Enzymes"/>
</dbReference>
<feature type="domain" description="SGNH hydrolase-type esterase" evidence="1">
    <location>
        <begin position="14"/>
        <end position="203"/>
    </location>
</feature>
<dbReference type="SUPFAM" id="SSF52266">
    <property type="entry name" value="SGNH hydrolase"/>
    <property type="match status" value="1"/>
</dbReference>